<dbReference type="Proteomes" id="UP000487350">
    <property type="component" value="Unassembled WGS sequence"/>
</dbReference>
<evidence type="ECO:0000313" key="2">
    <source>
        <dbReference type="EMBL" id="MRD45829.1"/>
    </source>
</evidence>
<protein>
    <submittedName>
        <fullName evidence="2">Uncharacterized protein</fullName>
    </submittedName>
</protein>
<feature type="transmembrane region" description="Helical" evidence="1">
    <location>
        <begin position="13"/>
        <end position="31"/>
    </location>
</feature>
<keyword evidence="1" id="KW-1133">Transmembrane helix</keyword>
<evidence type="ECO:0000313" key="3">
    <source>
        <dbReference type="Proteomes" id="UP000487350"/>
    </source>
</evidence>
<accession>A0A844B2A8</accession>
<comment type="caution">
    <text evidence="2">The sequence shown here is derived from an EMBL/GenBank/DDBJ whole genome shotgun (WGS) entry which is preliminary data.</text>
</comment>
<name>A0A844B2A8_9BURK</name>
<keyword evidence="1" id="KW-0812">Transmembrane</keyword>
<dbReference type="EMBL" id="WJBU01000001">
    <property type="protein sequence ID" value="MRD45829.1"/>
    <property type="molecule type" value="Genomic_DNA"/>
</dbReference>
<sequence length="173" mass="19037">MWWYVKHVFYSDVFRWSPLLVAVPLLAYAAWRSAQARRVIAVGFAGFVILLGPTLLLSAHLEVLYLYAPHFFVALAVAALLTVPGVCRLGGVAFAAALIVLPAQSKWNKTIMEFNDVKSSMIRDQFEAFDKLSAQLPRGSSVFVAGLEPYHNPFAYGQAMPSGSAITMHRCSS</sequence>
<dbReference type="RefSeq" id="WP_153583175.1">
    <property type="nucleotide sequence ID" value="NZ_WJBU01000001.1"/>
</dbReference>
<proteinExistence type="predicted"/>
<gene>
    <name evidence="2" type="ORF">GHT07_00950</name>
</gene>
<organism evidence="2 3">
    <name type="scientific">Caenimonas koreensis DSM 17982</name>
    <dbReference type="NCBI Taxonomy" id="1121255"/>
    <lineage>
        <taxon>Bacteria</taxon>
        <taxon>Pseudomonadati</taxon>
        <taxon>Pseudomonadota</taxon>
        <taxon>Betaproteobacteria</taxon>
        <taxon>Burkholderiales</taxon>
        <taxon>Comamonadaceae</taxon>
        <taxon>Caenimonas</taxon>
    </lineage>
</organism>
<reference evidence="2 3" key="1">
    <citation type="submission" date="2019-11" db="EMBL/GenBank/DDBJ databases">
        <title>Caenimonas koreensis gen. nov., sp. nov., isolated from activated sludge.</title>
        <authorList>
            <person name="Seung H.R."/>
        </authorList>
    </citation>
    <scope>NUCLEOTIDE SEQUENCE [LARGE SCALE GENOMIC DNA]</scope>
    <source>
        <strain evidence="2 3">EMB320</strain>
    </source>
</reference>
<dbReference type="AlphaFoldDB" id="A0A844B2A8"/>
<feature type="transmembrane region" description="Helical" evidence="1">
    <location>
        <begin position="38"/>
        <end position="59"/>
    </location>
</feature>
<evidence type="ECO:0000256" key="1">
    <source>
        <dbReference type="SAM" id="Phobius"/>
    </source>
</evidence>
<keyword evidence="3" id="KW-1185">Reference proteome</keyword>
<feature type="transmembrane region" description="Helical" evidence="1">
    <location>
        <begin position="71"/>
        <end position="101"/>
    </location>
</feature>
<keyword evidence="1" id="KW-0472">Membrane</keyword>